<accession>A0A6G1I4C6</accession>
<feature type="compositionally biased region" description="Basic and acidic residues" evidence="1">
    <location>
        <begin position="422"/>
        <end position="431"/>
    </location>
</feature>
<evidence type="ECO:0008006" key="4">
    <source>
        <dbReference type="Google" id="ProtNLM"/>
    </source>
</evidence>
<feature type="region of interest" description="Disordered" evidence="1">
    <location>
        <begin position="930"/>
        <end position="1324"/>
    </location>
</feature>
<feature type="region of interest" description="Disordered" evidence="1">
    <location>
        <begin position="819"/>
        <end position="880"/>
    </location>
</feature>
<feature type="region of interest" description="Disordered" evidence="1">
    <location>
        <begin position="130"/>
        <end position="153"/>
    </location>
</feature>
<evidence type="ECO:0000256" key="1">
    <source>
        <dbReference type="SAM" id="MobiDB-lite"/>
    </source>
</evidence>
<feature type="compositionally biased region" description="Acidic residues" evidence="1">
    <location>
        <begin position="988"/>
        <end position="1006"/>
    </location>
</feature>
<feature type="compositionally biased region" description="Acidic residues" evidence="1">
    <location>
        <begin position="737"/>
        <end position="772"/>
    </location>
</feature>
<feature type="compositionally biased region" description="Acidic residues" evidence="1">
    <location>
        <begin position="1025"/>
        <end position="1041"/>
    </location>
</feature>
<evidence type="ECO:0000313" key="3">
    <source>
        <dbReference type="Proteomes" id="UP000799640"/>
    </source>
</evidence>
<dbReference type="EMBL" id="ML996690">
    <property type="protein sequence ID" value="KAF2403158.1"/>
    <property type="molecule type" value="Genomic_DNA"/>
</dbReference>
<dbReference type="SUPFAM" id="SSF50249">
    <property type="entry name" value="Nucleic acid-binding proteins"/>
    <property type="match status" value="1"/>
</dbReference>
<dbReference type="PANTHER" id="PTHR36489">
    <property type="entry name" value="PROTEIN-COUPLED RECEPTOR GPR1, PUTATIVE-RELATED"/>
    <property type="match status" value="1"/>
</dbReference>
<feature type="compositionally biased region" description="Acidic residues" evidence="1">
    <location>
        <begin position="1062"/>
        <end position="1081"/>
    </location>
</feature>
<feature type="compositionally biased region" description="Polar residues" evidence="1">
    <location>
        <begin position="412"/>
        <end position="421"/>
    </location>
</feature>
<feature type="region of interest" description="Disordered" evidence="1">
    <location>
        <begin position="1362"/>
        <end position="1473"/>
    </location>
</feature>
<feature type="compositionally biased region" description="Low complexity" evidence="1">
    <location>
        <begin position="534"/>
        <end position="566"/>
    </location>
</feature>
<feature type="compositionally biased region" description="Acidic residues" evidence="1">
    <location>
        <begin position="819"/>
        <end position="830"/>
    </location>
</feature>
<feature type="compositionally biased region" description="Basic and acidic residues" evidence="1">
    <location>
        <begin position="773"/>
        <end position="787"/>
    </location>
</feature>
<feature type="compositionally biased region" description="Low complexity" evidence="1">
    <location>
        <begin position="1228"/>
        <end position="1239"/>
    </location>
</feature>
<feature type="compositionally biased region" description="Polar residues" evidence="1">
    <location>
        <begin position="1363"/>
        <end position="1373"/>
    </location>
</feature>
<feature type="compositionally biased region" description="Basic and acidic residues" evidence="1">
    <location>
        <begin position="1455"/>
        <end position="1473"/>
    </location>
</feature>
<sequence>MAVVPIATLNPTAPLPRNTTIRAVVSLLWPYSPSTRAAALLLVEPDFRLRHQRGQVRVQFTGASAQAVARSGVNIGDEVFLSLEGGVWVEPQNGVQTPGKSVEGDIRFKSELVMKIVREGRDSGIEVAAGSRDSTPELEVEPTTPAKLATPAPRISFGTPATVAFHKRARISGHTFVDSPYDPFVDDNRSSKRMRLSWGGSTWRMEDRVPSPQKGRRNILFGVDLDSTDAMDVGTPTPTSPAPENVSPQLVQQITPPLEETSVEHQHDAAKPDLMDIIDQYVEDGEVEHNLTVGQAAPSTPTPEHLDIDVGSTPQLDQRDVRHTSLAPAEPASSFFELSPQDIAAGEWALKYSEMIGGDTEDDEYEEPLKLRRRLAPEIVSRDFAYEQNVERASDVPEHVDRSEQRVVVATNRDSTTSLGKRSSDSFKDDTDTASDTSEVRSPPKKKQRSAEPEMVKELSTPAAMTTPSTEVVGPPREDISTAADSLILATDSSDSEESNEDTNNIAVPAAPSPPHVPEPIVRMQPPSLPQLRTSTTPLNTSLKSSSSPHSPDTPSLQPLLSATLPLPSPFPGNNLTSSYFPRTTVRVSSGFLDSLQPQGSGIMSDLAFQFGFGFDEEINVDVSEPSKEEAPTGKTAEDDVTVPAAVAHEATSAAMSEHASPAAEVPEVTPHSNIQPGESDVDHLDRAETSPAHSSDIEESIEQITEESIEQITEESIEQVTEESAKKVTKESFEQTTEEPLEQTTEEPIEQTTEESFEQTAEESIEQITEESVERVTEESVERITEESFEQTAEESLEQITEVSIEQITDDSIEEITEESVEQITEESLEQTTGETLEQITEESLEQTTETPAVQQDEAPLDVHEVQSPHAVSVDTEMLDDTPLTEAKIMDEPSAAATVQPAALASDFGVRYPSLPPMSSPAREIVTRQTAENTSHFQYPALPLVSDDHITPEPPAAPQGSQSLVIDLLDSDEKGTSEATESGEGSESGDEELDEESEEESDDESGTVSWNRRHLIHDEAGEAGSEEDDEEDPSEDESGYESDSVAWRRQIMIRRGIDNAGSEESDEDADSEEDDADADSEGYGGHHSEEALDDEVMSDIQSNGSPQAFATAALDPGDNSGRPNEKSHSGPSPGEEEKSESEDEFPSIDALLAEGNSSWSLAEPQTHQTETQNLLEADAGGNTDDVSMPTVEAPETPPDNAPINQSQEPEAPSQRSERFVSPDYPEYDSLPSSESDSLPVTEDTPVQSQPRRSYNLPPVPLFPRLGEHRQDEKLSVSASQSSAVLSQTSVPGPHSPVGIDPNDEGSSDVEAPQSSAAATLRPELEVLIKPGRVRNSLQAMVGEGAPTSSQSYARTRRVGSVILSQDNTSSSLPMKYPPTLEMADTDEGVLREDSSISTLSSDPVPEHLASEGSDSDAPLLSARGKANRVSHQVAEDDDLPDTGQGESGEEESDEVKTGEEKTGDLLRYRYGKKREAREAVFDEISEDMKEKVRLQNLQDSEQSSAQQSIEPELTNYYVPPLFSGESHSIMTPDPSQNPSLPLPSFQPAQQYQSAPPLTPQMTQSQFDSVDDYISQMLQPEDPPALPDVLDSFNGSQTLRSEHPSPLPHVPSSPPLEPSKGIDSDGSKKQAEDSTTASSLLRDLKSQLLASQQSQLESSQVEAPPSSPPSESTKAAFTHFSRTVSQARGLVTPMGYYTPLPALVNHINTASQFDASVDVLAVVTSVSDINRAKKGRRHHFVTVKVTDEASWPHSVGVKVYRPWKDALPKASVGDVILLRDFAVKSTKGGAGVAMESTNGSSWCVWRLEHLTDSHRNGAKAGSMEALQRVEEATGPPVEIGREERKAVRERQLWWMRLPEKGKAK</sequence>
<feature type="region of interest" description="Disordered" evidence="1">
    <location>
        <begin position="1494"/>
        <end position="1513"/>
    </location>
</feature>
<feature type="compositionally biased region" description="Basic and acidic residues" evidence="1">
    <location>
        <begin position="1620"/>
        <end position="1632"/>
    </location>
</feature>
<name>A0A6G1I4C6_9PEZI</name>
<feature type="compositionally biased region" description="Low complexity" evidence="1">
    <location>
        <begin position="1646"/>
        <end position="1672"/>
    </location>
</feature>
<feature type="compositionally biased region" description="Polar residues" evidence="1">
    <location>
        <begin position="1156"/>
        <end position="1175"/>
    </location>
</feature>
<feature type="compositionally biased region" description="Polar residues" evidence="1">
    <location>
        <begin position="1100"/>
        <end position="1109"/>
    </location>
</feature>
<feature type="compositionally biased region" description="Polar residues" evidence="1">
    <location>
        <begin position="831"/>
        <end position="840"/>
    </location>
</feature>
<feature type="compositionally biased region" description="Acidic residues" evidence="1">
    <location>
        <begin position="1138"/>
        <end position="1147"/>
    </location>
</feature>
<feature type="compositionally biased region" description="Pro residues" evidence="1">
    <location>
        <begin position="1605"/>
        <end position="1617"/>
    </location>
</feature>
<feature type="compositionally biased region" description="Low complexity" evidence="1">
    <location>
        <begin position="1276"/>
        <end position="1288"/>
    </location>
</feature>
<feature type="region of interest" description="Disordered" evidence="1">
    <location>
        <begin position="1518"/>
        <end position="1675"/>
    </location>
</feature>
<feature type="compositionally biased region" description="Basic and acidic residues" evidence="1">
    <location>
        <begin position="724"/>
        <end position="734"/>
    </location>
</feature>
<feature type="compositionally biased region" description="Polar residues" evidence="1">
    <location>
        <begin position="1547"/>
        <end position="1568"/>
    </location>
</feature>
<feature type="compositionally biased region" description="Polar residues" evidence="1">
    <location>
        <begin position="1496"/>
        <end position="1510"/>
    </location>
</feature>
<feature type="compositionally biased region" description="Basic and acidic residues" evidence="1">
    <location>
        <begin position="1266"/>
        <end position="1275"/>
    </location>
</feature>
<feature type="compositionally biased region" description="Acidic residues" evidence="1">
    <location>
        <begin position="788"/>
        <end position="798"/>
    </location>
</feature>
<proteinExistence type="predicted"/>
<evidence type="ECO:0000313" key="2">
    <source>
        <dbReference type="EMBL" id="KAF2403158.1"/>
    </source>
</evidence>
<protein>
    <recommendedName>
        <fullName evidence="4">Telomeric single stranded DNA binding POT1/Cdc13 domain-containing protein</fullName>
    </recommendedName>
</protein>
<dbReference type="OrthoDB" id="5363079at2759"/>
<gene>
    <name evidence="2" type="ORF">EJ06DRAFT_528112</name>
</gene>
<feature type="compositionally biased region" description="Acidic residues" evidence="1">
    <location>
        <begin position="698"/>
        <end position="722"/>
    </location>
</feature>
<dbReference type="Gene3D" id="2.40.50.140">
    <property type="entry name" value="Nucleic acid-binding proteins"/>
    <property type="match status" value="1"/>
</dbReference>
<reference evidence="2" key="1">
    <citation type="journal article" date="2020" name="Stud. Mycol.">
        <title>101 Dothideomycetes genomes: a test case for predicting lifestyles and emergence of pathogens.</title>
        <authorList>
            <person name="Haridas S."/>
            <person name="Albert R."/>
            <person name="Binder M."/>
            <person name="Bloem J."/>
            <person name="Labutti K."/>
            <person name="Salamov A."/>
            <person name="Andreopoulos B."/>
            <person name="Baker S."/>
            <person name="Barry K."/>
            <person name="Bills G."/>
            <person name="Bluhm B."/>
            <person name="Cannon C."/>
            <person name="Castanera R."/>
            <person name="Culley D."/>
            <person name="Daum C."/>
            <person name="Ezra D."/>
            <person name="Gonzalez J."/>
            <person name="Henrissat B."/>
            <person name="Kuo A."/>
            <person name="Liang C."/>
            <person name="Lipzen A."/>
            <person name="Lutzoni F."/>
            <person name="Magnuson J."/>
            <person name="Mondo S."/>
            <person name="Nolan M."/>
            <person name="Ohm R."/>
            <person name="Pangilinan J."/>
            <person name="Park H.-J."/>
            <person name="Ramirez L."/>
            <person name="Alfaro M."/>
            <person name="Sun H."/>
            <person name="Tritt A."/>
            <person name="Yoshinaga Y."/>
            <person name="Zwiers L.-H."/>
            <person name="Turgeon B."/>
            <person name="Goodwin S."/>
            <person name="Spatafora J."/>
            <person name="Crous P."/>
            <person name="Grigoriev I."/>
        </authorList>
    </citation>
    <scope>NUCLEOTIDE SEQUENCE</scope>
    <source>
        <strain evidence="2">CBS 262.69</strain>
    </source>
</reference>
<organism evidence="2 3">
    <name type="scientific">Trichodelitschia bisporula</name>
    <dbReference type="NCBI Taxonomy" id="703511"/>
    <lineage>
        <taxon>Eukaryota</taxon>
        <taxon>Fungi</taxon>
        <taxon>Dikarya</taxon>
        <taxon>Ascomycota</taxon>
        <taxon>Pezizomycotina</taxon>
        <taxon>Dothideomycetes</taxon>
        <taxon>Dothideomycetes incertae sedis</taxon>
        <taxon>Phaeotrichales</taxon>
        <taxon>Phaeotrichaceae</taxon>
        <taxon>Trichodelitschia</taxon>
    </lineage>
</organism>
<feature type="compositionally biased region" description="Basic and acidic residues" evidence="1">
    <location>
        <begin position="625"/>
        <end position="638"/>
    </location>
</feature>
<feature type="compositionally biased region" description="Low complexity" evidence="1">
    <location>
        <begin position="142"/>
        <end position="153"/>
    </location>
</feature>
<keyword evidence="3" id="KW-1185">Reference proteome</keyword>
<dbReference type="Proteomes" id="UP000799640">
    <property type="component" value="Unassembled WGS sequence"/>
</dbReference>
<feature type="region of interest" description="Disordered" evidence="1">
    <location>
        <begin position="620"/>
        <end position="799"/>
    </location>
</feature>
<dbReference type="InterPro" id="IPR012340">
    <property type="entry name" value="NA-bd_OB-fold"/>
</dbReference>
<dbReference type="PANTHER" id="PTHR36489:SF1">
    <property type="entry name" value="G-PROTEIN COUPLED RECEPTORS FAMILY 1 PROFILE DOMAIN-CONTAINING PROTEIN"/>
    <property type="match status" value="1"/>
</dbReference>
<feature type="compositionally biased region" description="Basic and acidic residues" evidence="1">
    <location>
        <begin position="395"/>
        <end position="405"/>
    </location>
</feature>
<feature type="region of interest" description="Disordered" evidence="1">
    <location>
        <begin position="395"/>
        <end position="568"/>
    </location>
</feature>
<feature type="compositionally biased region" description="Polar residues" evidence="1">
    <location>
        <begin position="1526"/>
        <end position="1540"/>
    </location>
</feature>